<dbReference type="Pfam" id="PF20256">
    <property type="entry name" value="MoCoBD_2"/>
    <property type="match status" value="1"/>
</dbReference>
<dbReference type="FunFam" id="3.30.365.10:FF:000002">
    <property type="entry name" value="Xanthine dehydrogenase oxidase"/>
    <property type="match status" value="1"/>
</dbReference>
<dbReference type="Gene3D" id="3.30.390.50">
    <property type="entry name" value="CO dehydrogenase flavoprotein, C-terminal domain"/>
    <property type="match status" value="1"/>
</dbReference>
<keyword evidence="10" id="KW-0560">Oxidoreductase</keyword>
<feature type="binding site" evidence="18">
    <location>
        <position position="126"/>
    </location>
    <ligand>
        <name>[2Fe-2S] cluster</name>
        <dbReference type="ChEBI" id="CHEBI:190135"/>
        <label>2</label>
    </ligand>
</feature>
<dbReference type="InterPro" id="IPR016169">
    <property type="entry name" value="FAD-bd_PCMH_sub2"/>
</dbReference>
<name>A0A9P0PSC5_ACAOB</name>
<dbReference type="FunFam" id="3.90.1170.50:FF:000003">
    <property type="entry name" value="Aldehyde oxidase"/>
    <property type="match status" value="1"/>
</dbReference>
<evidence type="ECO:0000256" key="17">
    <source>
        <dbReference type="PIRSR" id="PIRSR000127-2"/>
    </source>
</evidence>
<evidence type="ECO:0000256" key="10">
    <source>
        <dbReference type="ARBA" id="ARBA00023002"/>
    </source>
</evidence>
<keyword evidence="8 18" id="KW-0479">Metal-binding</keyword>
<dbReference type="Gene3D" id="3.30.465.10">
    <property type="match status" value="1"/>
</dbReference>
<dbReference type="SMART" id="SM01008">
    <property type="entry name" value="Ald_Xan_dh_C"/>
    <property type="match status" value="1"/>
</dbReference>
<dbReference type="InterPro" id="IPR000674">
    <property type="entry name" value="Ald_Oxase/Xan_DH_a/b"/>
</dbReference>
<proteinExistence type="inferred from homology"/>
<organism evidence="21 22">
    <name type="scientific">Acanthoscelides obtectus</name>
    <name type="common">Bean weevil</name>
    <name type="synonym">Bruchus obtectus</name>
    <dbReference type="NCBI Taxonomy" id="200917"/>
    <lineage>
        <taxon>Eukaryota</taxon>
        <taxon>Metazoa</taxon>
        <taxon>Ecdysozoa</taxon>
        <taxon>Arthropoda</taxon>
        <taxon>Hexapoda</taxon>
        <taxon>Insecta</taxon>
        <taxon>Pterygota</taxon>
        <taxon>Neoptera</taxon>
        <taxon>Endopterygota</taxon>
        <taxon>Coleoptera</taxon>
        <taxon>Polyphaga</taxon>
        <taxon>Cucujiformia</taxon>
        <taxon>Chrysomeloidea</taxon>
        <taxon>Chrysomelidae</taxon>
        <taxon>Bruchinae</taxon>
        <taxon>Bruchini</taxon>
        <taxon>Acanthoscelides</taxon>
    </lineage>
</organism>
<dbReference type="InterPro" id="IPR037165">
    <property type="entry name" value="AldOxase/xan_DH_Mopterin-bd_sf"/>
</dbReference>
<dbReference type="PROSITE" id="PS00197">
    <property type="entry name" value="2FE2S_FER_1"/>
    <property type="match status" value="1"/>
</dbReference>
<dbReference type="GO" id="GO:0005506">
    <property type="term" value="F:iron ion binding"/>
    <property type="evidence" value="ECO:0007669"/>
    <property type="project" value="InterPro"/>
</dbReference>
<dbReference type="SUPFAM" id="SSF47741">
    <property type="entry name" value="CO dehydrogenase ISP C-domain like"/>
    <property type="match status" value="1"/>
</dbReference>
<dbReference type="PIRSF" id="PIRSF000127">
    <property type="entry name" value="Xanthine_DH"/>
    <property type="match status" value="1"/>
</dbReference>
<dbReference type="InterPro" id="IPR046867">
    <property type="entry name" value="AldOxase/xan_DH_MoCoBD2"/>
</dbReference>
<feature type="binding site" evidence="18">
    <location>
        <position position="63"/>
    </location>
    <ligand>
        <name>[2Fe-2S] cluster</name>
        <dbReference type="ChEBI" id="CHEBI:190135"/>
        <label>1</label>
    </ligand>
</feature>
<dbReference type="InterPro" id="IPR036010">
    <property type="entry name" value="2Fe-2S_ferredoxin-like_sf"/>
</dbReference>
<comment type="caution">
    <text evidence="21">The sequence shown here is derived from an EMBL/GenBank/DDBJ whole genome shotgun (WGS) entry which is preliminary data.</text>
</comment>
<feature type="binding site" evidence="18">
    <location>
        <position position="772"/>
    </location>
    <ligand>
        <name>Mo-molybdopterin</name>
        <dbReference type="ChEBI" id="CHEBI:71302"/>
    </ligand>
    <ligandPart>
        <name>Mo</name>
        <dbReference type="ChEBI" id="CHEBI:28685"/>
    </ligandPart>
</feature>
<dbReference type="Pfam" id="PF00111">
    <property type="entry name" value="Fer2"/>
    <property type="match status" value="1"/>
</dbReference>
<keyword evidence="6" id="KW-0285">Flavoprotein</keyword>
<dbReference type="GO" id="GO:0051537">
    <property type="term" value="F:2 iron, 2 sulfur cluster binding"/>
    <property type="evidence" value="ECO:0007669"/>
    <property type="project" value="UniProtKB-KW"/>
</dbReference>
<feature type="binding site" evidence="18">
    <location>
        <position position="55"/>
    </location>
    <ligand>
        <name>[2Fe-2S] cluster</name>
        <dbReference type="ChEBI" id="CHEBI:190135"/>
        <label>1</label>
    </ligand>
</feature>
<comment type="subunit">
    <text evidence="4">Homodimer.</text>
</comment>
<dbReference type="InterPro" id="IPR008274">
    <property type="entry name" value="AldOxase/xan_DH_MoCoBD1"/>
</dbReference>
<dbReference type="InterPro" id="IPR036856">
    <property type="entry name" value="Ald_Oxase/Xan_DH_a/b_sf"/>
</dbReference>
<evidence type="ECO:0000256" key="2">
    <source>
        <dbReference type="ARBA" id="ARBA00004275"/>
    </source>
</evidence>
<feature type="binding site" evidence="18">
    <location>
        <position position="159"/>
    </location>
    <ligand>
        <name>[2Fe-2S] cluster</name>
        <dbReference type="ChEBI" id="CHEBI:190135"/>
        <label>2</label>
    </ligand>
</feature>
<keyword evidence="14" id="KW-0576">Peroxisome</keyword>
<dbReference type="Gene3D" id="3.30.365.10">
    <property type="entry name" value="Aldehyde oxidase/xanthine dehydrogenase, molybdopterin binding domain"/>
    <property type="match status" value="4"/>
</dbReference>
<evidence type="ECO:0000259" key="19">
    <source>
        <dbReference type="PROSITE" id="PS51085"/>
    </source>
</evidence>
<dbReference type="InterPro" id="IPR002346">
    <property type="entry name" value="Mopterin_DH_FAD-bd"/>
</dbReference>
<dbReference type="Pfam" id="PF03450">
    <property type="entry name" value="CO_deh_flav_C"/>
    <property type="match status" value="1"/>
</dbReference>
<dbReference type="SUPFAM" id="SSF56003">
    <property type="entry name" value="Molybdenum cofactor-binding domain"/>
    <property type="match status" value="1"/>
</dbReference>
<keyword evidence="11 18" id="KW-0408">Iron</keyword>
<evidence type="ECO:0000256" key="12">
    <source>
        <dbReference type="ARBA" id="ARBA00023014"/>
    </source>
</evidence>
<dbReference type="Gene3D" id="1.10.150.120">
    <property type="entry name" value="[2Fe-2S]-binding domain"/>
    <property type="match status" value="1"/>
</dbReference>
<comment type="cofactor">
    <cofactor evidence="1 17">
        <name>FAD</name>
        <dbReference type="ChEBI" id="CHEBI:57692"/>
    </cofactor>
</comment>
<dbReference type="Pfam" id="PF01799">
    <property type="entry name" value="Fer2_2"/>
    <property type="match status" value="1"/>
</dbReference>
<dbReference type="InterPro" id="IPR016166">
    <property type="entry name" value="FAD-bd_PCMH"/>
</dbReference>
<feature type="binding site" evidence="17">
    <location>
        <position position="402"/>
    </location>
    <ligand>
        <name>FAD</name>
        <dbReference type="ChEBI" id="CHEBI:57692"/>
    </ligand>
</feature>
<comment type="subcellular location">
    <subcellularLocation>
        <location evidence="2">Peroxisome</location>
    </subcellularLocation>
</comment>
<dbReference type="SMART" id="SM01092">
    <property type="entry name" value="CO_deh_flav_C"/>
    <property type="match status" value="1"/>
</dbReference>
<dbReference type="PROSITE" id="PS51387">
    <property type="entry name" value="FAD_PCMH"/>
    <property type="match status" value="1"/>
</dbReference>
<keyword evidence="7 18" id="KW-0001">2Fe-2S</keyword>
<dbReference type="InterPro" id="IPR002888">
    <property type="entry name" value="2Fe-2S-bd"/>
</dbReference>
<dbReference type="PANTHER" id="PTHR11908">
    <property type="entry name" value="XANTHINE DEHYDROGENASE"/>
    <property type="match status" value="1"/>
</dbReference>
<evidence type="ECO:0000313" key="22">
    <source>
        <dbReference type="Proteomes" id="UP001152888"/>
    </source>
</evidence>
<dbReference type="InterPro" id="IPR036683">
    <property type="entry name" value="CO_DH_flav_C_dom_sf"/>
</dbReference>
<evidence type="ECO:0000256" key="7">
    <source>
        <dbReference type="ARBA" id="ARBA00022714"/>
    </source>
</evidence>
<evidence type="ECO:0000256" key="4">
    <source>
        <dbReference type="ARBA" id="ARBA00011738"/>
    </source>
</evidence>
<dbReference type="CDD" id="cd00207">
    <property type="entry name" value="fer2"/>
    <property type="match status" value="1"/>
</dbReference>
<protein>
    <submittedName>
        <fullName evidence="21">Uncharacterized protein</fullName>
    </submittedName>
</protein>
<feature type="binding site" evidence="18">
    <location>
        <position position="161"/>
    </location>
    <ligand>
        <name>[2Fe-2S] cluster</name>
        <dbReference type="ChEBI" id="CHEBI:190135"/>
        <label>2</label>
    </ligand>
</feature>
<dbReference type="SUPFAM" id="SSF55447">
    <property type="entry name" value="CO dehydrogenase flavoprotein C-terminal domain-like"/>
    <property type="match status" value="1"/>
</dbReference>
<feature type="active site" description="Proton acceptor" evidence="16">
    <location>
        <position position="1211"/>
    </location>
</feature>
<evidence type="ECO:0000256" key="6">
    <source>
        <dbReference type="ARBA" id="ARBA00022630"/>
    </source>
</evidence>
<feature type="binding site" evidence="18">
    <location>
        <position position="884"/>
    </location>
    <ligand>
        <name>Mo-molybdopterin</name>
        <dbReference type="ChEBI" id="CHEBI:71302"/>
    </ligand>
    <ligandPart>
        <name>Mo</name>
        <dbReference type="ChEBI" id="CHEBI:28685"/>
    </ligandPart>
</feature>
<dbReference type="Pfam" id="PF01315">
    <property type="entry name" value="Ald_Xan_dh_C"/>
    <property type="match status" value="1"/>
</dbReference>
<dbReference type="InterPro" id="IPR006058">
    <property type="entry name" value="2Fe2S_fd_BS"/>
</dbReference>
<dbReference type="AlphaFoldDB" id="A0A9P0PSC5"/>
<dbReference type="PROSITE" id="PS51085">
    <property type="entry name" value="2FE2S_FER_2"/>
    <property type="match status" value="1"/>
</dbReference>
<comment type="cofactor">
    <cofactor evidence="18">
        <name>[2Fe-2S] cluster</name>
        <dbReference type="ChEBI" id="CHEBI:190135"/>
    </cofactor>
    <text evidence="18">Binds 2 [2Fe-2S] clusters.</text>
</comment>
<dbReference type="Proteomes" id="UP001152888">
    <property type="component" value="Unassembled WGS sequence"/>
</dbReference>
<dbReference type="OrthoDB" id="8300278at2759"/>
<dbReference type="FunFam" id="3.30.390.50:FF:000003">
    <property type="entry name" value="Aldehyde oxidase1"/>
    <property type="match status" value="1"/>
</dbReference>
<evidence type="ECO:0000256" key="15">
    <source>
        <dbReference type="ARBA" id="ARBA00034078"/>
    </source>
</evidence>
<evidence type="ECO:0000256" key="18">
    <source>
        <dbReference type="PIRSR" id="PIRSR000127-3"/>
    </source>
</evidence>
<dbReference type="Pfam" id="PF02738">
    <property type="entry name" value="MoCoBD_1"/>
    <property type="match status" value="1"/>
</dbReference>
<keyword evidence="13" id="KW-0520">NAD</keyword>
<dbReference type="SUPFAM" id="SSF54665">
    <property type="entry name" value="CO dehydrogenase molybdoprotein N-domain-like"/>
    <property type="match status" value="1"/>
</dbReference>
<dbReference type="SUPFAM" id="SSF54292">
    <property type="entry name" value="2Fe-2S ferredoxin-like"/>
    <property type="match status" value="1"/>
</dbReference>
<keyword evidence="5 18" id="KW-0500">Molybdenum</keyword>
<reference evidence="21" key="1">
    <citation type="submission" date="2022-03" db="EMBL/GenBank/DDBJ databases">
        <authorList>
            <person name="Sayadi A."/>
        </authorList>
    </citation>
    <scope>NUCLEOTIDE SEQUENCE</scope>
</reference>
<dbReference type="FunFam" id="3.30.365.10:FF:000001">
    <property type="entry name" value="Xanthine dehydrogenase oxidase"/>
    <property type="match status" value="1"/>
</dbReference>
<dbReference type="InterPro" id="IPR036884">
    <property type="entry name" value="2Fe-2S-bd_dom_sf"/>
</dbReference>
<comment type="similarity">
    <text evidence="3">Belongs to the xanthine dehydrogenase family.</text>
</comment>
<evidence type="ECO:0000259" key="20">
    <source>
        <dbReference type="PROSITE" id="PS51387"/>
    </source>
</evidence>
<accession>A0A9P0PSC5</accession>
<feature type="domain" description="FAD-binding PCMH-type" evidence="20">
    <location>
        <begin position="212"/>
        <end position="394"/>
    </location>
</feature>
<dbReference type="GO" id="GO:0071949">
    <property type="term" value="F:FAD binding"/>
    <property type="evidence" value="ECO:0007669"/>
    <property type="project" value="InterPro"/>
</dbReference>
<evidence type="ECO:0000256" key="1">
    <source>
        <dbReference type="ARBA" id="ARBA00001974"/>
    </source>
</evidence>
<comment type="cofactor">
    <cofactor evidence="15">
        <name>[2Fe-2S] cluster</name>
        <dbReference type="ChEBI" id="CHEBI:190135"/>
    </cofactor>
</comment>
<dbReference type="Pfam" id="PF00941">
    <property type="entry name" value="FAD_binding_5"/>
    <property type="match status" value="1"/>
</dbReference>
<evidence type="ECO:0000313" key="21">
    <source>
        <dbReference type="EMBL" id="CAH1997044.1"/>
    </source>
</evidence>
<dbReference type="FunFam" id="3.30.465.10:FF:000013">
    <property type="entry name" value="Aldehyde oxidase"/>
    <property type="match status" value="1"/>
</dbReference>
<dbReference type="InterPro" id="IPR012675">
    <property type="entry name" value="Beta-grasp_dom_sf"/>
</dbReference>
<dbReference type="PANTHER" id="PTHR11908:SF132">
    <property type="entry name" value="ALDEHYDE OXIDASE 1-RELATED"/>
    <property type="match status" value="1"/>
</dbReference>
<evidence type="ECO:0000256" key="9">
    <source>
        <dbReference type="ARBA" id="ARBA00022827"/>
    </source>
</evidence>
<evidence type="ECO:0000256" key="13">
    <source>
        <dbReference type="ARBA" id="ARBA00023027"/>
    </source>
</evidence>
<evidence type="ECO:0000256" key="11">
    <source>
        <dbReference type="ARBA" id="ARBA00023004"/>
    </source>
</evidence>
<dbReference type="GO" id="GO:0016491">
    <property type="term" value="F:oxidoreductase activity"/>
    <property type="evidence" value="ECO:0007669"/>
    <property type="project" value="UniProtKB-KW"/>
</dbReference>
<sequence length="1267" mass="141582">MMQRRIEEKLKSLHQIRFHVSGKEYTVNTADVTPEMTLNTYLREKSNLTGTKRMCLEGGCGTCIVAVEEHVNGKRNVFAVNSCLVSILSCHGWKIHTVEGIGGPLQGFHPVQTALAQGNGTQCGFCSPGMVMNMYALMEGNGSQLTERTVENSFGGVLCRCTGYRPIVQSFRSLVKKEKDGINDIEDLKLCKIDGKCKTNCEHKCKQENYYHAFQQSKWMKVHNISDLMDILISAEDARYQLVGGNTARGVYYITNPPQLYVDITSVKEVTTTYVDSSSLILGANTTLNRTVEIFNNAANEYPGFLYLRDMAQHILLVATVPIRNIGTIAGNLMIKHTHNEFPSDIFLIMETFKATLSIVDTNEEEILCSPEDFLRINMFKKVIKHIILKPIDKTYQWITYKIMPRAQNAHADVNAGFLFKLSPNYVVESPRIVFGGISATFVHASKTEELFKGKKLFDNKVLQQAFESLNKEIQPTWELPDATPTYRKYLAIALFYKFVLNKCPKELLTSSRLSSGGTLLQRPLSTAIQEFGTTPRNYPLSEPIPKVEALAQTSGQAEYCADLPNLPNQTFGAFVTATAVANSQLGQIDPSEALKVPGVIAFYTAKDIPGNNTFMPRMMGTFPVREELFCSGRVQYYYQPIGLIVADSHDTALKAAEMVRVEYTAPTAAPFLNVRQVVEANARDRIRNITNIVPRSKGNDIQKVIKGEFYVGWQYHFHMEVQCCQIVPTEDGLDMFPSSQWMDLCQLAAAEALAIPTQTINVQVRRLGGAFGAKISRFSLLSTAAALAAYKLRRPVKIWMPYITNMNVIGKRYPLLCRYEVGVNTQGVIQYLKADLYSDFGVGGNEPMDTLLVDSFQNTYVTDTWSFSTYQVSTDTHANTWARAPGTLEGMGAIESIFDHIAYEMNLDPVQVRLANTNTNRYAKIMDYWKDMETWADISARSQFIEQFNKENRWRKRGMSLVPMAWILEFSGNFSVLVSIVHGDGGIMVCHGGIEMGQGINTKVAQVTAFKFGVGLDKVQVKPSLNLVAPNSSTTGGSLTSEAVVYGIITACDTLIARMKPVRDRMTNPTWEQLVAQCYSENVQLTANGFFQQNSPGVQTYPIYGLCATEVEVDILTGQKLILRVDIIEDVGDSMSPLVDIGQTEGAFVMGIGYYTIEQCIFDPQGRLRSNRTWNYRVPGMMDIPVNYRIKFPQNNPNPVGILKSKAVGEPPCCLSISVPLAIRRAMASAREEAEPSQPKWVPFDETTSTDFTFRQSLNNYKNYVI</sequence>
<feature type="binding site" evidence="18">
    <location>
        <position position="741"/>
    </location>
    <ligand>
        <name>Mo-molybdopterin</name>
        <dbReference type="ChEBI" id="CHEBI:71302"/>
    </ligand>
    <ligandPart>
        <name>Mo</name>
        <dbReference type="ChEBI" id="CHEBI:28685"/>
    </ligandPart>
</feature>
<evidence type="ECO:0000256" key="3">
    <source>
        <dbReference type="ARBA" id="ARBA00006849"/>
    </source>
</evidence>
<feature type="binding site" evidence="18">
    <location>
        <position position="123"/>
    </location>
    <ligand>
        <name>[2Fe-2S] cluster</name>
        <dbReference type="ChEBI" id="CHEBI:190135"/>
        <label>2</label>
    </ligand>
</feature>
<dbReference type="EMBL" id="CAKOFQ010007276">
    <property type="protein sequence ID" value="CAH1997044.1"/>
    <property type="molecule type" value="Genomic_DNA"/>
</dbReference>
<feature type="binding site" evidence="18">
    <location>
        <position position="1038"/>
    </location>
    <ligand>
        <name>Mo-molybdopterin</name>
        <dbReference type="ChEBI" id="CHEBI:71302"/>
    </ligand>
    <ligandPart>
        <name>Mo</name>
        <dbReference type="ChEBI" id="CHEBI:28685"/>
    </ligandPart>
</feature>
<evidence type="ECO:0000256" key="8">
    <source>
        <dbReference type="ARBA" id="ARBA00022723"/>
    </source>
</evidence>
<comment type="cofactor">
    <cofactor evidence="18">
        <name>Mo-molybdopterin</name>
        <dbReference type="ChEBI" id="CHEBI:71302"/>
    </cofactor>
    <text evidence="18">Binds 1 Mo-molybdopterin (Mo-MPT) cofactor per subunit.</text>
</comment>
<evidence type="ECO:0000256" key="5">
    <source>
        <dbReference type="ARBA" id="ARBA00022505"/>
    </source>
</evidence>
<dbReference type="InterPro" id="IPR016208">
    <property type="entry name" value="Ald_Oxase/xanthine_DH-like"/>
</dbReference>
<evidence type="ECO:0000256" key="16">
    <source>
        <dbReference type="PIRSR" id="PIRSR000127-1"/>
    </source>
</evidence>
<dbReference type="GO" id="GO:0005777">
    <property type="term" value="C:peroxisome"/>
    <property type="evidence" value="ECO:0007669"/>
    <property type="project" value="UniProtKB-SubCell"/>
</dbReference>
<dbReference type="InterPro" id="IPR001041">
    <property type="entry name" value="2Fe-2S_ferredoxin-type"/>
</dbReference>
<dbReference type="SUPFAM" id="SSF56176">
    <property type="entry name" value="FAD-binding/transporter-associated domain-like"/>
    <property type="match status" value="1"/>
</dbReference>
<dbReference type="InterPro" id="IPR005107">
    <property type="entry name" value="CO_DH_flav_C"/>
</dbReference>
<keyword evidence="9 17" id="KW-0274">FAD</keyword>
<evidence type="ECO:0000256" key="14">
    <source>
        <dbReference type="ARBA" id="ARBA00023140"/>
    </source>
</evidence>
<dbReference type="FunFam" id="3.10.20.30:FF:000012">
    <property type="entry name" value="Xanthine dehydrogenase/oxidase"/>
    <property type="match status" value="1"/>
</dbReference>
<gene>
    <name evidence="21" type="ORF">ACAOBT_LOCUS23502</name>
</gene>
<feature type="binding site" evidence="18">
    <location>
        <position position="83"/>
    </location>
    <ligand>
        <name>[2Fe-2S] cluster</name>
        <dbReference type="ChEBI" id="CHEBI:190135"/>
        <label>1</label>
    </ligand>
</feature>
<dbReference type="Gene3D" id="3.10.20.30">
    <property type="match status" value="1"/>
</dbReference>
<feature type="domain" description="2Fe-2S ferredoxin-type" evidence="19">
    <location>
        <begin position="14"/>
        <end position="101"/>
    </location>
</feature>
<keyword evidence="22" id="KW-1185">Reference proteome</keyword>
<dbReference type="InterPro" id="IPR036318">
    <property type="entry name" value="FAD-bd_PCMH-like_sf"/>
</dbReference>
<keyword evidence="12 18" id="KW-0411">Iron-sulfur</keyword>
<feature type="binding site" evidence="18">
    <location>
        <position position="60"/>
    </location>
    <ligand>
        <name>[2Fe-2S] cluster</name>
        <dbReference type="ChEBI" id="CHEBI:190135"/>
        <label>1</label>
    </ligand>
</feature>
<dbReference type="Gene3D" id="3.90.1170.50">
    <property type="entry name" value="Aldehyde oxidase/xanthine dehydrogenase, a/b hammerhead"/>
    <property type="match status" value="1"/>
</dbReference>